<reference evidence="2" key="1">
    <citation type="submission" date="2020-11" db="EMBL/GenBank/DDBJ databases">
        <authorList>
            <consortium name="DOE Joint Genome Institute"/>
            <person name="Ahrendt S."/>
            <person name="Riley R."/>
            <person name="Andreopoulos W."/>
            <person name="Labutti K."/>
            <person name="Pangilinan J."/>
            <person name="Ruiz-Duenas F.J."/>
            <person name="Barrasa J.M."/>
            <person name="Sanchez-Garcia M."/>
            <person name="Camarero S."/>
            <person name="Miyauchi S."/>
            <person name="Serrano A."/>
            <person name="Linde D."/>
            <person name="Babiker R."/>
            <person name="Drula E."/>
            <person name="Ayuso-Fernandez I."/>
            <person name="Pacheco R."/>
            <person name="Padilla G."/>
            <person name="Ferreira P."/>
            <person name="Barriuso J."/>
            <person name="Kellner H."/>
            <person name="Castanera R."/>
            <person name="Alfaro M."/>
            <person name="Ramirez L."/>
            <person name="Pisabarro A.G."/>
            <person name="Kuo A."/>
            <person name="Tritt A."/>
            <person name="Lipzen A."/>
            <person name="He G."/>
            <person name="Yan M."/>
            <person name="Ng V."/>
            <person name="Cullen D."/>
            <person name="Martin F."/>
            <person name="Rosso M.-N."/>
            <person name="Henrissat B."/>
            <person name="Hibbett D."/>
            <person name="Martinez A.T."/>
            <person name="Grigoriev I.V."/>
        </authorList>
    </citation>
    <scope>NUCLEOTIDE SEQUENCE</scope>
    <source>
        <strain evidence="2">AH 40177</strain>
    </source>
</reference>
<dbReference type="Proteomes" id="UP000772434">
    <property type="component" value="Unassembled WGS sequence"/>
</dbReference>
<feature type="region of interest" description="Disordered" evidence="1">
    <location>
        <begin position="473"/>
        <end position="500"/>
    </location>
</feature>
<feature type="region of interest" description="Disordered" evidence="1">
    <location>
        <begin position="70"/>
        <end position="93"/>
    </location>
</feature>
<keyword evidence="3" id="KW-1185">Reference proteome</keyword>
<gene>
    <name evidence="2" type="ORF">BDP27DRAFT_1376339</name>
</gene>
<dbReference type="Pfam" id="PF20414">
    <property type="entry name" value="DUF6698"/>
    <property type="match status" value="1"/>
</dbReference>
<dbReference type="AlphaFoldDB" id="A0A9P5P654"/>
<evidence type="ECO:0000256" key="1">
    <source>
        <dbReference type="SAM" id="MobiDB-lite"/>
    </source>
</evidence>
<comment type="caution">
    <text evidence="2">The sequence shown here is derived from an EMBL/GenBank/DDBJ whole genome shotgun (WGS) entry which is preliminary data.</text>
</comment>
<feature type="region of interest" description="Disordered" evidence="1">
    <location>
        <begin position="178"/>
        <end position="198"/>
    </location>
</feature>
<evidence type="ECO:0000313" key="2">
    <source>
        <dbReference type="EMBL" id="KAF9026084.1"/>
    </source>
</evidence>
<proteinExistence type="predicted"/>
<feature type="compositionally biased region" description="Low complexity" evidence="1">
    <location>
        <begin position="178"/>
        <end position="189"/>
    </location>
</feature>
<dbReference type="EMBL" id="JADNRY010000830">
    <property type="protein sequence ID" value="KAF9026084.1"/>
    <property type="molecule type" value="Genomic_DNA"/>
</dbReference>
<dbReference type="OrthoDB" id="3160134at2759"/>
<feature type="compositionally biased region" description="Basic and acidic residues" evidence="1">
    <location>
        <begin position="72"/>
        <end position="84"/>
    </location>
</feature>
<accession>A0A9P5P654</accession>
<organism evidence="2 3">
    <name type="scientific">Rhodocollybia butyracea</name>
    <dbReference type="NCBI Taxonomy" id="206335"/>
    <lineage>
        <taxon>Eukaryota</taxon>
        <taxon>Fungi</taxon>
        <taxon>Dikarya</taxon>
        <taxon>Basidiomycota</taxon>
        <taxon>Agaricomycotina</taxon>
        <taxon>Agaricomycetes</taxon>
        <taxon>Agaricomycetidae</taxon>
        <taxon>Agaricales</taxon>
        <taxon>Marasmiineae</taxon>
        <taxon>Omphalotaceae</taxon>
        <taxon>Rhodocollybia</taxon>
    </lineage>
</organism>
<name>A0A9P5P654_9AGAR</name>
<sequence>MVTLRAISTPPAHRQRNSLCADTGHAQLAWIVAVLGSSHCNRKAQVERNWINEPESKSISTPSIPDFSAGLDDEHNVSNNEHRCTSKRTSGSSRSSYSLWKRNSLTTTCDTFMCSTVFSNIPTTSITLNTFGFLDFAVRFRRCTNPRIDVQYTEYTVARQQILRIEYISSNNARYNRATSSTSSTSTPASPAPAAPSNTPATSYTYYLKPSSCHLPLRHIMGLLYTFFITFPCHTWKNSRGITYPSTSLRSIMDARSPFFINLANRIPALFQIARTFAAMNLSYASVFGTKDSRAGAFSNFQILDRVQTPTLIIFHIHDKVEGAPIRVITHQIPPSDNPGQIHVNTAIINDLHVGVAASDQVLLIGIKETIVTEVPVKIACLLTAGTLVETLIIDNTHGHAFLIVVYNDNVHQTLLLLERNGLCKVLTKNDKLSRYKTATSFLVRGVHLLVNPKLMFRYGLLAKGFNVTIVEDDESSDKENGSGTGGNPGHDEDEEDHETACTTRGSMVAEAITKAPSPTSGSMSLKTLIHMFSILLSLMTAPTLTGFAPSQFNPLLVKDLAGFSTLVLNKDSGPDINIDNSSSVLMLFHDTKLYDPEDCEADGEGASSSFACMIRFALCSASCLCNMDRRFSLRKFCDKIIFFLEDPDNWSKDIFNFLNDQVFVINDDDGRERTEDGSITEPEVRIIRAEKEAEEKGMAESAAAKKAVSEPAAAEKAVAELAAAEKAASELAATGPIEN</sequence>
<dbReference type="InterPro" id="IPR046521">
    <property type="entry name" value="DUF6698"/>
</dbReference>
<protein>
    <submittedName>
        <fullName evidence="2">Uncharacterized protein</fullName>
    </submittedName>
</protein>
<evidence type="ECO:0000313" key="3">
    <source>
        <dbReference type="Proteomes" id="UP000772434"/>
    </source>
</evidence>